<dbReference type="EMBL" id="JBHRXP010000007">
    <property type="protein sequence ID" value="MFC3581184.1"/>
    <property type="molecule type" value="Genomic_DNA"/>
</dbReference>
<comment type="caution">
    <text evidence="2">The sequence shown here is derived from an EMBL/GenBank/DDBJ whole genome shotgun (WGS) entry which is preliminary data.</text>
</comment>
<dbReference type="InterPro" id="IPR015942">
    <property type="entry name" value="Asp/Glu/hydantoin_racemase"/>
</dbReference>
<comment type="similarity">
    <text evidence="1">Belongs to the HyuE racemase family.</text>
</comment>
<dbReference type="Pfam" id="PF01177">
    <property type="entry name" value="Asp_Glu_race"/>
    <property type="match status" value="1"/>
</dbReference>
<gene>
    <name evidence="2" type="ORF">ACFONA_13510</name>
</gene>
<evidence type="ECO:0000256" key="1">
    <source>
        <dbReference type="ARBA" id="ARBA00038414"/>
    </source>
</evidence>
<keyword evidence="3" id="KW-1185">Reference proteome</keyword>
<evidence type="ECO:0000313" key="2">
    <source>
        <dbReference type="EMBL" id="MFC3581184.1"/>
    </source>
</evidence>
<proteinExistence type="inferred from homology"/>
<dbReference type="Gene3D" id="3.40.50.12500">
    <property type="match status" value="1"/>
</dbReference>
<dbReference type="Proteomes" id="UP001595713">
    <property type="component" value="Unassembled WGS sequence"/>
</dbReference>
<organism evidence="2 3">
    <name type="scientific">Sphingomonas hylomeconis</name>
    <dbReference type="NCBI Taxonomy" id="1395958"/>
    <lineage>
        <taxon>Bacteria</taxon>
        <taxon>Pseudomonadati</taxon>
        <taxon>Pseudomonadota</taxon>
        <taxon>Alphaproteobacteria</taxon>
        <taxon>Sphingomonadales</taxon>
        <taxon>Sphingomonadaceae</taxon>
        <taxon>Sphingomonas</taxon>
    </lineage>
</organism>
<dbReference type="InterPro" id="IPR001920">
    <property type="entry name" value="Asp/Glu_race"/>
</dbReference>
<accession>A0ABV7SW65</accession>
<dbReference type="InterPro" id="IPR053714">
    <property type="entry name" value="Iso_Racemase_Enz_sf"/>
</dbReference>
<name>A0ABV7SW65_9SPHN</name>
<dbReference type="RefSeq" id="WP_261292949.1">
    <property type="nucleotide sequence ID" value="NZ_JANQBK010000001.1"/>
</dbReference>
<sequence length="263" mass="26735">MKIGLIGTPHDPLRRGPPAAELTGLLPHGALLSAWPSRVPVFPYTPLERAMQAIGHAEAAVAAAEQGCDAVVIDSLGDYGLAAMTAALAIPAIGAGQAGMTAAAAHGSFAIVTVWPESMNFIVTGLLRDYGFDAACIDIDNVGQEGDLDRLTGPDGYLAGVRNGSTMILDAVHAGVARAAARGADAILLGCTCMSPIADRIAAATAIPVINPLAEGVRAALAAAPIDQAPPLREGRIDMLKTMVATLADMPSEDCPVCIGAVK</sequence>
<dbReference type="SUPFAM" id="SSF53681">
    <property type="entry name" value="Aspartate/glutamate racemase"/>
    <property type="match status" value="1"/>
</dbReference>
<evidence type="ECO:0000313" key="3">
    <source>
        <dbReference type="Proteomes" id="UP001595713"/>
    </source>
</evidence>
<protein>
    <submittedName>
        <fullName evidence="2">Aspartate/glutamate racemase family protein</fullName>
    </submittedName>
</protein>
<reference evidence="3" key="1">
    <citation type="journal article" date="2019" name="Int. J. Syst. Evol. Microbiol.">
        <title>The Global Catalogue of Microorganisms (GCM) 10K type strain sequencing project: providing services to taxonomists for standard genome sequencing and annotation.</title>
        <authorList>
            <consortium name="The Broad Institute Genomics Platform"/>
            <consortium name="The Broad Institute Genome Sequencing Center for Infectious Disease"/>
            <person name="Wu L."/>
            <person name="Ma J."/>
        </authorList>
    </citation>
    <scope>NUCLEOTIDE SEQUENCE [LARGE SCALE GENOMIC DNA]</scope>
    <source>
        <strain evidence="3">KCTC 42739</strain>
    </source>
</reference>